<proteinExistence type="predicted"/>
<dbReference type="Proteomes" id="UP001341281">
    <property type="component" value="Chromosome 07"/>
</dbReference>
<evidence type="ECO:0000259" key="2">
    <source>
        <dbReference type="Pfam" id="PF20680"/>
    </source>
</evidence>
<accession>A0AAQ3X654</accession>
<dbReference type="EMBL" id="CP144751">
    <property type="protein sequence ID" value="WVZ87133.1"/>
    <property type="molecule type" value="Genomic_DNA"/>
</dbReference>
<evidence type="ECO:0000313" key="4">
    <source>
        <dbReference type="Proteomes" id="UP001341281"/>
    </source>
</evidence>
<keyword evidence="4" id="KW-1185">Reference proteome</keyword>
<dbReference type="Pfam" id="PF20680">
    <property type="entry name" value="DUF6817"/>
    <property type="match status" value="1"/>
</dbReference>
<reference evidence="3 4" key="1">
    <citation type="submission" date="2024-02" db="EMBL/GenBank/DDBJ databases">
        <title>High-quality chromosome-scale genome assembly of Pensacola bahiagrass (Paspalum notatum Flugge var. saurae).</title>
        <authorList>
            <person name="Vega J.M."/>
            <person name="Podio M."/>
            <person name="Orjuela J."/>
            <person name="Siena L.A."/>
            <person name="Pessino S.C."/>
            <person name="Combes M.C."/>
            <person name="Mariac C."/>
            <person name="Albertini E."/>
            <person name="Pupilli F."/>
            <person name="Ortiz J.P.A."/>
            <person name="Leblanc O."/>
        </authorList>
    </citation>
    <scope>NUCLEOTIDE SEQUENCE [LARGE SCALE GENOMIC DNA]</scope>
    <source>
        <strain evidence="3">R1</strain>
        <tissue evidence="3">Leaf</tissue>
    </source>
</reference>
<feature type="region of interest" description="Disordered" evidence="1">
    <location>
        <begin position="1"/>
        <end position="23"/>
    </location>
</feature>
<name>A0AAQ3X654_PASNO</name>
<dbReference type="AlphaFoldDB" id="A0AAQ3X654"/>
<organism evidence="3 4">
    <name type="scientific">Paspalum notatum var. saurae</name>
    <dbReference type="NCBI Taxonomy" id="547442"/>
    <lineage>
        <taxon>Eukaryota</taxon>
        <taxon>Viridiplantae</taxon>
        <taxon>Streptophyta</taxon>
        <taxon>Embryophyta</taxon>
        <taxon>Tracheophyta</taxon>
        <taxon>Spermatophyta</taxon>
        <taxon>Magnoliopsida</taxon>
        <taxon>Liliopsida</taxon>
        <taxon>Poales</taxon>
        <taxon>Poaceae</taxon>
        <taxon>PACMAD clade</taxon>
        <taxon>Panicoideae</taxon>
        <taxon>Andropogonodae</taxon>
        <taxon>Paspaleae</taxon>
        <taxon>Paspalinae</taxon>
        <taxon>Paspalum</taxon>
    </lineage>
</organism>
<dbReference type="InterPro" id="IPR049202">
    <property type="entry name" value="DUF6817"/>
</dbReference>
<gene>
    <name evidence="3" type="ORF">U9M48_033825</name>
</gene>
<evidence type="ECO:0000256" key="1">
    <source>
        <dbReference type="SAM" id="MobiDB-lite"/>
    </source>
</evidence>
<dbReference type="PANTHER" id="PTHR37391:SF12">
    <property type="entry name" value="OS02G0828500 PROTEIN"/>
    <property type="match status" value="1"/>
</dbReference>
<protein>
    <recommendedName>
        <fullName evidence="2">DUF6817 domain-containing protein</fullName>
    </recommendedName>
</protein>
<feature type="domain" description="DUF6817" evidence="2">
    <location>
        <begin position="53"/>
        <end position="137"/>
    </location>
</feature>
<evidence type="ECO:0000313" key="3">
    <source>
        <dbReference type="EMBL" id="WVZ87133.1"/>
    </source>
</evidence>
<sequence length="452" mass="50207">MATDNKEGTMTNGGRDTADDASLPPSLLAAARPFLRGELGAADPELPSLVSVLCSAGAGECYHKHGTFLAHLVDVYRVLRLWGAPDAVARCGLFHSSYSNSYVDLAIFHPDTGRDRVRAIVGAPAERLVHLFCVVPRHQLIHDQLHLRYTDQELRDHLAASQAALQQAKESKGACLDEIESQPWRRKLRSLVPPEGVVLRHIRTGEPVALSRRVVATFVLMTVADFSDQYTDYQDQLFENEDGRLEFRGDNWAALWPGSGKPGLWVSAMSRLAALYCLIARDEQLDHLLNLNTRKDHAAADDDEIVGELVIPPVFERCTRVLDPEEQKAARDLYWEAICSSGRGRGGDDDMMKGVEALLRESIDKNPFVGEPRLVLAQVLLNTGRYEEAAAAAGRGVRLLLEWGSSWDKRMSWEGWVSWGRVMADKAKQRKWPRTAWGIINLGLVDGVANTN</sequence>
<dbReference type="PANTHER" id="PTHR37391">
    <property type="entry name" value="E3 UBIQUITIN-PROTEIN LIGASE"/>
    <property type="match status" value="1"/>
</dbReference>